<reference evidence="1" key="1">
    <citation type="submission" date="2021-02" db="EMBL/GenBank/DDBJ databases">
        <authorList>
            <person name="Dougan E. K."/>
            <person name="Rhodes N."/>
            <person name="Thang M."/>
            <person name="Chan C."/>
        </authorList>
    </citation>
    <scope>NUCLEOTIDE SEQUENCE</scope>
</reference>
<proteinExistence type="predicted"/>
<sequence>MIDSAGLTRLAASCGDRDLLEWLTRRNVQVGPQSWFGATCKSNQNIYEWLLEKEVPWDTRACHGAAMNDDLDMLMWLRERGAPRDEQVIYEAIDRSEERDINDEGPAPNIELLAWSQAHGCPIDLDESLKLLGWLLLHEWIEESKATEL</sequence>
<gene>
    <name evidence="1" type="ORF">PGLA2088_LOCUS5659</name>
</gene>
<dbReference type="Proteomes" id="UP000626109">
    <property type="component" value="Unassembled WGS sequence"/>
</dbReference>
<evidence type="ECO:0000313" key="1">
    <source>
        <dbReference type="EMBL" id="CAE8647419.1"/>
    </source>
</evidence>
<dbReference type="SUPFAM" id="SSF48403">
    <property type="entry name" value="Ankyrin repeat"/>
    <property type="match status" value="1"/>
</dbReference>
<dbReference type="EMBL" id="CAJNNW010005428">
    <property type="protein sequence ID" value="CAE8647419.1"/>
    <property type="molecule type" value="Genomic_DNA"/>
</dbReference>
<dbReference type="AlphaFoldDB" id="A0A813I5V2"/>
<protein>
    <recommendedName>
        <fullName evidence="3">Ankyrin repeat protein</fullName>
    </recommendedName>
</protein>
<dbReference type="InterPro" id="IPR036770">
    <property type="entry name" value="Ankyrin_rpt-contain_sf"/>
</dbReference>
<comment type="caution">
    <text evidence="1">The sequence shown here is derived from an EMBL/GenBank/DDBJ whole genome shotgun (WGS) entry which is preliminary data.</text>
</comment>
<evidence type="ECO:0008006" key="3">
    <source>
        <dbReference type="Google" id="ProtNLM"/>
    </source>
</evidence>
<organism evidence="1 2">
    <name type="scientific">Polarella glacialis</name>
    <name type="common">Dinoflagellate</name>
    <dbReference type="NCBI Taxonomy" id="89957"/>
    <lineage>
        <taxon>Eukaryota</taxon>
        <taxon>Sar</taxon>
        <taxon>Alveolata</taxon>
        <taxon>Dinophyceae</taxon>
        <taxon>Suessiales</taxon>
        <taxon>Suessiaceae</taxon>
        <taxon>Polarella</taxon>
    </lineage>
</organism>
<accession>A0A813I5V2</accession>
<name>A0A813I5V2_POLGL</name>
<evidence type="ECO:0000313" key="2">
    <source>
        <dbReference type="Proteomes" id="UP000626109"/>
    </source>
</evidence>